<organism evidence="1 2">
    <name type="scientific">Holotrichia oblita</name>
    <name type="common">Chafer beetle</name>
    <dbReference type="NCBI Taxonomy" id="644536"/>
    <lineage>
        <taxon>Eukaryota</taxon>
        <taxon>Metazoa</taxon>
        <taxon>Ecdysozoa</taxon>
        <taxon>Arthropoda</taxon>
        <taxon>Hexapoda</taxon>
        <taxon>Insecta</taxon>
        <taxon>Pterygota</taxon>
        <taxon>Neoptera</taxon>
        <taxon>Endopterygota</taxon>
        <taxon>Coleoptera</taxon>
        <taxon>Polyphaga</taxon>
        <taxon>Scarabaeiformia</taxon>
        <taxon>Scarabaeidae</taxon>
        <taxon>Melolonthinae</taxon>
        <taxon>Holotrichia</taxon>
    </lineage>
</organism>
<keyword evidence="1" id="KW-0240">DNA-directed RNA polymerase</keyword>
<reference evidence="1" key="1">
    <citation type="submission" date="2022-04" db="EMBL/GenBank/DDBJ databases">
        <title>Chromosome-scale genome assembly of Holotrichia oblita Faldermann.</title>
        <authorList>
            <person name="Rongchong L."/>
        </authorList>
    </citation>
    <scope>NUCLEOTIDE SEQUENCE</scope>
    <source>
        <strain evidence="1">81SQS9</strain>
    </source>
</reference>
<keyword evidence="1" id="KW-0804">Transcription</keyword>
<protein>
    <submittedName>
        <fullName evidence="1">Dna-directed rna polymerases i ii and iii subunit rpabc2</fullName>
    </submittedName>
</protein>
<accession>A0ACB9T825</accession>
<evidence type="ECO:0000313" key="1">
    <source>
        <dbReference type="EMBL" id="KAI4462947.1"/>
    </source>
</evidence>
<dbReference type="EMBL" id="CM043018">
    <property type="protein sequence ID" value="KAI4462947.1"/>
    <property type="molecule type" value="Genomic_DNA"/>
</dbReference>
<dbReference type="Proteomes" id="UP001056778">
    <property type="component" value="Chromosome 4"/>
</dbReference>
<name>A0ACB9T825_HOLOL</name>
<keyword evidence="2" id="KW-1185">Reference proteome</keyword>
<gene>
    <name evidence="1" type="ORF">MML48_4g00008934</name>
</gene>
<proteinExistence type="predicted"/>
<comment type="caution">
    <text evidence="1">The sequence shown here is derived from an EMBL/GenBank/DDBJ whole genome shotgun (WGS) entry which is preliminary data.</text>
</comment>
<sequence>MYSLFLEYCEENNVTEVATQSMYREIFNTEYNFSFFVPKKDLCDICNKYDTADVQQKQPLQEDYDTYILDKNGSRDAKNFDKERATRDSKFCAAVFDLPQIFPVPKSEEIKIAYATCGMKFSQNEVHLKLGAVWVILYTTMSRREWLNFPSTPIIVVAKIVINIFFKCIIIWQKKYNIIIRHTYLERGHTQNEGDSVHSTIENAARHIPIYLPHQWYTLVRTARKKHPYIVKEISQENIFDLKVLQMQTTMNWDKDEENEKVRWLNIKSIECNSKFPNILFCKYKYGCTEPFKKINLIEKGRKKINAMNARNSDCLKILYRRPIPLTKKKYDHLQFLRNKLVIASQYHEYFKNLPYTNNNNNNTRESDSDSE</sequence>
<evidence type="ECO:0000313" key="2">
    <source>
        <dbReference type="Proteomes" id="UP001056778"/>
    </source>
</evidence>